<proteinExistence type="predicted"/>
<accession>A0ACB8BF05</accession>
<protein>
    <submittedName>
        <fullName evidence="1">Uncharacterized protein</fullName>
    </submittedName>
</protein>
<comment type="caution">
    <text evidence="1">The sequence shown here is derived from an EMBL/GenBank/DDBJ whole genome shotgun (WGS) entry which is preliminary data.</text>
</comment>
<keyword evidence="2" id="KW-1185">Reference proteome</keyword>
<sequence>MHRCLHITHILYDIASNIYGHVDPLSTKNLPGLRQARADLASLARTCRTFRDPALDVLWSFLTSFHPLIRCLPQDLWVKDDGGSLVFTRPLSSSDWVIFQQYAQRVRIFGRYQDPFLFEYIGYDVLRTLSRFLPDGGCFLPNLRQLNWSQPQDHMCKSSDTDYFLLLPLFMGPHLTCLCLESGLCVRTGLPSEPSTSALSIVPSLHASSPLIKNVECMGASEKITQSISESISQWPLLEYVEAGALSQHAIAHLCSLKSLKHLGVHLDQEGHHTHAKFPPTLESFKIVAQSLTACRQYLEDIHLTCGHLSIQIVSTEFSSASSFQQFFSFLSSHLSASDLHTVKFVYHRPYDGGPVDWSLETLRPLFVFKNLTTFHSSYYCATKLSDAD</sequence>
<evidence type="ECO:0000313" key="1">
    <source>
        <dbReference type="EMBL" id="KAH7924042.1"/>
    </source>
</evidence>
<gene>
    <name evidence="1" type="ORF">BV22DRAFT_541174</name>
</gene>
<dbReference type="Proteomes" id="UP000790709">
    <property type="component" value="Unassembled WGS sequence"/>
</dbReference>
<evidence type="ECO:0000313" key="2">
    <source>
        <dbReference type="Proteomes" id="UP000790709"/>
    </source>
</evidence>
<dbReference type="EMBL" id="MU266435">
    <property type="protein sequence ID" value="KAH7924042.1"/>
    <property type="molecule type" value="Genomic_DNA"/>
</dbReference>
<name>A0ACB8BF05_9AGAM</name>
<organism evidence="1 2">
    <name type="scientific">Leucogyrophana mollusca</name>
    <dbReference type="NCBI Taxonomy" id="85980"/>
    <lineage>
        <taxon>Eukaryota</taxon>
        <taxon>Fungi</taxon>
        <taxon>Dikarya</taxon>
        <taxon>Basidiomycota</taxon>
        <taxon>Agaricomycotina</taxon>
        <taxon>Agaricomycetes</taxon>
        <taxon>Agaricomycetidae</taxon>
        <taxon>Boletales</taxon>
        <taxon>Boletales incertae sedis</taxon>
        <taxon>Leucogyrophana</taxon>
    </lineage>
</organism>
<reference evidence="1" key="1">
    <citation type="journal article" date="2021" name="New Phytol.">
        <title>Evolutionary innovations through gain and loss of genes in the ectomycorrhizal Boletales.</title>
        <authorList>
            <person name="Wu G."/>
            <person name="Miyauchi S."/>
            <person name="Morin E."/>
            <person name="Kuo A."/>
            <person name="Drula E."/>
            <person name="Varga T."/>
            <person name="Kohler A."/>
            <person name="Feng B."/>
            <person name="Cao Y."/>
            <person name="Lipzen A."/>
            <person name="Daum C."/>
            <person name="Hundley H."/>
            <person name="Pangilinan J."/>
            <person name="Johnson J."/>
            <person name="Barry K."/>
            <person name="LaButti K."/>
            <person name="Ng V."/>
            <person name="Ahrendt S."/>
            <person name="Min B."/>
            <person name="Choi I.G."/>
            <person name="Park H."/>
            <person name="Plett J.M."/>
            <person name="Magnuson J."/>
            <person name="Spatafora J.W."/>
            <person name="Nagy L.G."/>
            <person name="Henrissat B."/>
            <person name="Grigoriev I.V."/>
            <person name="Yang Z.L."/>
            <person name="Xu J."/>
            <person name="Martin F.M."/>
        </authorList>
    </citation>
    <scope>NUCLEOTIDE SEQUENCE</scope>
    <source>
        <strain evidence="1">KUC20120723A-06</strain>
    </source>
</reference>